<dbReference type="Pfam" id="PF00085">
    <property type="entry name" value="Thioredoxin"/>
    <property type="match status" value="1"/>
</dbReference>
<protein>
    <recommendedName>
        <fullName evidence="1">Thioredoxin domain-containing protein</fullName>
    </recommendedName>
</protein>
<reference evidence="2 3" key="2">
    <citation type="journal article" date="2011" name="Stand. Genomic Sci.">
        <title>Complete genome sequence of Staphylothermus hellenicus P8.</title>
        <authorList>
            <person name="Anderson I."/>
            <person name="Wirth R."/>
            <person name="Lucas S."/>
            <person name="Copeland A."/>
            <person name="Lapidus A."/>
            <person name="Cheng J.F."/>
            <person name="Goodwin L."/>
            <person name="Pitluck S."/>
            <person name="Davenport K."/>
            <person name="Detter J.C."/>
            <person name="Han C."/>
            <person name="Tapia R."/>
            <person name="Land M."/>
            <person name="Hauser L."/>
            <person name="Pati A."/>
            <person name="Mikhailova N."/>
            <person name="Woyke T."/>
            <person name="Klenk H.P."/>
            <person name="Kyrpides N."/>
            <person name="Ivanova N."/>
        </authorList>
    </citation>
    <scope>NUCLEOTIDE SEQUENCE [LARGE SCALE GENOMIC DNA]</scope>
    <source>
        <strain evidence="3">DSM 12710 / JCM 10830 / BK20S6-10-b1 / P8</strain>
    </source>
</reference>
<dbReference type="InterPro" id="IPR013766">
    <property type="entry name" value="Thioredoxin_domain"/>
</dbReference>
<dbReference type="CDD" id="cd02947">
    <property type="entry name" value="TRX_family"/>
    <property type="match status" value="1"/>
</dbReference>
<organism evidence="2 3">
    <name type="scientific">Staphylothermus hellenicus (strain DSM 12710 / JCM 10830 / BK20S6-10-b1 / P8)</name>
    <dbReference type="NCBI Taxonomy" id="591019"/>
    <lineage>
        <taxon>Archaea</taxon>
        <taxon>Thermoproteota</taxon>
        <taxon>Thermoprotei</taxon>
        <taxon>Desulfurococcales</taxon>
        <taxon>Desulfurococcaceae</taxon>
        <taxon>Staphylothermus</taxon>
    </lineage>
</organism>
<name>D7D940_STAHD</name>
<dbReference type="eggNOG" id="arCOG01972">
    <property type="taxonomic scope" value="Archaea"/>
</dbReference>
<dbReference type="InterPro" id="IPR036249">
    <property type="entry name" value="Thioredoxin-like_sf"/>
</dbReference>
<sequence length="118" mass="13814">MSLVEISSKEEFFRAVKSNDVVIIEYYNQNSVESKKFSRVVKQLSRYADPRILFLRINIGKNPDLGEGVNEIPCIRVYYKGKMIFEQKGSFGREDLDLFVLRRSIRSVFYGFNIAFKI</sequence>
<evidence type="ECO:0000313" key="3">
    <source>
        <dbReference type="Proteomes" id="UP000002573"/>
    </source>
</evidence>
<gene>
    <name evidence="2" type="ordered locus">Shell_1186</name>
</gene>
<accession>D7D940</accession>
<dbReference type="SUPFAM" id="SSF52833">
    <property type="entry name" value="Thioredoxin-like"/>
    <property type="match status" value="1"/>
</dbReference>
<evidence type="ECO:0000313" key="2">
    <source>
        <dbReference type="EMBL" id="ADI32286.1"/>
    </source>
</evidence>
<dbReference type="OrthoDB" id="18098at2157"/>
<dbReference type="GeneID" id="9234475"/>
<dbReference type="Gene3D" id="3.40.30.10">
    <property type="entry name" value="Glutaredoxin"/>
    <property type="match status" value="1"/>
</dbReference>
<dbReference type="EMBL" id="CP002051">
    <property type="protein sequence ID" value="ADI32286.1"/>
    <property type="molecule type" value="Genomic_DNA"/>
</dbReference>
<reference evidence="3" key="1">
    <citation type="submission" date="2010-05" db="EMBL/GenBank/DDBJ databases">
        <title>Complete sequence of Staphylothermus hellenicus DSM 12710.</title>
        <authorList>
            <consortium name="US DOE Joint Genome Institute"/>
            <person name="Lucas S."/>
            <person name="Copeland A."/>
            <person name="Lapidus A."/>
            <person name="Cheng J.-F."/>
            <person name="Bruce D."/>
            <person name="Goodwin L."/>
            <person name="Pitluck S."/>
            <person name="Davenport K."/>
            <person name="Detter J.C."/>
            <person name="Han C."/>
            <person name="Tapia R."/>
            <person name="Larimer F."/>
            <person name="Land M."/>
            <person name="Hauser L."/>
            <person name="Kyrpides N."/>
            <person name="Mikhailova N."/>
            <person name="Anderson I.J."/>
            <person name="Woyke T."/>
        </authorList>
    </citation>
    <scope>NUCLEOTIDE SEQUENCE [LARGE SCALE GENOMIC DNA]</scope>
    <source>
        <strain evidence="3">DSM 12710 / JCM 10830 / BK20S6-10-b1 / P8</strain>
    </source>
</reference>
<feature type="domain" description="Thioredoxin" evidence="1">
    <location>
        <begin position="6"/>
        <end position="97"/>
    </location>
</feature>
<dbReference type="STRING" id="591019.Shell_1186"/>
<evidence type="ECO:0000259" key="1">
    <source>
        <dbReference type="Pfam" id="PF00085"/>
    </source>
</evidence>
<dbReference type="KEGG" id="shc:Shell_1186"/>
<dbReference type="Proteomes" id="UP000002573">
    <property type="component" value="Chromosome"/>
</dbReference>
<dbReference type="HOGENOM" id="CLU_2091203_0_0_2"/>
<keyword evidence="3" id="KW-1185">Reference proteome</keyword>
<proteinExistence type="predicted"/>
<dbReference type="RefSeq" id="WP_013143484.1">
    <property type="nucleotide sequence ID" value="NC_014205.1"/>
</dbReference>
<dbReference type="AlphaFoldDB" id="D7D940"/>